<gene>
    <name evidence="1" type="ORF">JCM19231_1124</name>
</gene>
<protein>
    <submittedName>
        <fullName evidence="1">Uncharacterized protein</fullName>
    </submittedName>
</protein>
<dbReference type="AlphaFoldDB" id="A0A0B8P8M4"/>
<reference evidence="1 2" key="1">
    <citation type="submission" date="2015-01" db="EMBL/GenBank/DDBJ databases">
        <title>Vibrio sp. C1 JCM 19231 whole genome shotgun sequence.</title>
        <authorList>
            <person name="Sawabe T."/>
            <person name="Meirelles P."/>
            <person name="Feng G."/>
            <person name="Sayaka M."/>
            <person name="Hattori M."/>
            <person name="Ohkuma M."/>
        </authorList>
    </citation>
    <scope>NUCLEOTIDE SEQUENCE [LARGE SCALE GENOMIC DNA]</scope>
    <source>
        <strain evidence="2">JCM 19231</strain>
    </source>
</reference>
<reference evidence="1 2" key="2">
    <citation type="submission" date="2015-01" db="EMBL/GenBank/DDBJ databases">
        <authorList>
            <consortium name="NBRP consortium"/>
            <person name="Sawabe T."/>
            <person name="Meirelles P."/>
            <person name="Feng G."/>
            <person name="Sayaka M."/>
            <person name="Hattori M."/>
            <person name="Ohkuma M."/>
        </authorList>
    </citation>
    <scope>NUCLEOTIDE SEQUENCE [LARGE SCALE GENOMIC DNA]</scope>
    <source>
        <strain evidence="2">JCM 19231</strain>
    </source>
</reference>
<name>A0A0B8P8M4_9VIBR</name>
<accession>A0A0B8P8M4</accession>
<evidence type="ECO:0000313" key="1">
    <source>
        <dbReference type="EMBL" id="GAM59563.1"/>
    </source>
</evidence>
<proteinExistence type="predicted"/>
<organism evidence="1 2">
    <name type="scientific">Vibrio ishigakensis</name>
    <dbReference type="NCBI Taxonomy" id="1481914"/>
    <lineage>
        <taxon>Bacteria</taxon>
        <taxon>Pseudomonadati</taxon>
        <taxon>Pseudomonadota</taxon>
        <taxon>Gammaproteobacteria</taxon>
        <taxon>Vibrionales</taxon>
        <taxon>Vibrionaceae</taxon>
        <taxon>Vibrio</taxon>
    </lineage>
</organism>
<dbReference type="Proteomes" id="UP000031671">
    <property type="component" value="Unassembled WGS sequence"/>
</dbReference>
<dbReference type="EMBL" id="BBRZ01000171">
    <property type="protein sequence ID" value="GAM59563.1"/>
    <property type="molecule type" value="Genomic_DNA"/>
</dbReference>
<comment type="caution">
    <text evidence="1">The sequence shown here is derived from an EMBL/GenBank/DDBJ whole genome shotgun (WGS) entry which is preliminary data.</text>
</comment>
<sequence length="49" mass="5676">MQGLSGSLGHSHKILAHGFHRNVLAYRPWCLFAFLKRKEVDTKINLDLR</sequence>
<evidence type="ECO:0000313" key="2">
    <source>
        <dbReference type="Proteomes" id="UP000031671"/>
    </source>
</evidence>
<keyword evidence="2" id="KW-1185">Reference proteome</keyword>